<dbReference type="Proteomes" id="UP000805614">
    <property type="component" value="Unassembled WGS sequence"/>
</dbReference>
<evidence type="ECO:0000259" key="1">
    <source>
        <dbReference type="Pfam" id="PF26136"/>
    </source>
</evidence>
<dbReference type="InterPro" id="IPR058711">
    <property type="entry name" value="SCO6045-like_C"/>
</dbReference>
<keyword evidence="3" id="KW-1185">Reference proteome</keyword>
<proteinExistence type="predicted"/>
<reference evidence="2 3" key="1">
    <citation type="submission" date="2020-06" db="EMBL/GenBank/DDBJ databases">
        <title>Actinomadura xiongansis sp. nov., isolated from soil of Baiyangdian.</title>
        <authorList>
            <person name="Zhang X."/>
        </authorList>
    </citation>
    <scope>NUCLEOTIDE SEQUENCE [LARGE SCALE GENOMIC DNA]</scope>
    <source>
        <strain evidence="2 3">HBUM206468</strain>
    </source>
</reference>
<accession>A0ABR7LL50</accession>
<dbReference type="EMBL" id="JABVEC010000004">
    <property type="protein sequence ID" value="MBC6465408.1"/>
    <property type="molecule type" value="Genomic_DNA"/>
</dbReference>
<comment type="caution">
    <text evidence="2">The sequence shown here is derived from an EMBL/GenBank/DDBJ whole genome shotgun (WGS) entry which is preliminary data.</text>
</comment>
<organism evidence="2 3">
    <name type="scientific">Actinomadura alba</name>
    <dbReference type="NCBI Taxonomy" id="406431"/>
    <lineage>
        <taxon>Bacteria</taxon>
        <taxon>Bacillati</taxon>
        <taxon>Actinomycetota</taxon>
        <taxon>Actinomycetes</taxon>
        <taxon>Streptosporangiales</taxon>
        <taxon>Thermomonosporaceae</taxon>
        <taxon>Actinomadura</taxon>
    </lineage>
</organism>
<feature type="domain" description="SCO6045-like C-terminal" evidence="1">
    <location>
        <begin position="21"/>
        <end position="104"/>
    </location>
</feature>
<evidence type="ECO:0000313" key="3">
    <source>
        <dbReference type="Proteomes" id="UP000805614"/>
    </source>
</evidence>
<gene>
    <name evidence="2" type="ORF">HKK74_07865</name>
</gene>
<dbReference type="Pfam" id="PF26136">
    <property type="entry name" value="SCO6045_C"/>
    <property type="match status" value="1"/>
</dbReference>
<dbReference type="RefSeq" id="WP_187242411.1">
    <property type="nucleotide sequence ID" value="NZ_BAAAOK010000015.1"/>
</dbReference>
<evidence type="ECO:0000313" key="2">
    <source>
        <dbReference type="EMBL" id="MBC6465408.1"/>
    </source>
</evidence>
<sequence length="164" mass="17567">MTVTTPDPVPDPPLTAREELAAAQERLVRALVAGDEPPPGFDPARIAVAARALLNKRAGEVARAWPRLAAAHGARWPAAFADWAAGTPSRGAWLDGWGFARSRRAHLPPAAAAELAGCEAHWSYRPDGPPRRRRVAVGRLPGGVIVQVLGRAVVVRPRRSQLPR</sequence>
<protein>
    <recommendedName>
        <fullName evidence="1">SCO6045-like C-terminal domain-containing protein</fullName>
    </recommendedName>
</protein>
<name>A0ABR7LL50_9ACTN</name>